<dbReference type="Proteomes" id="UP000321933">
    <property type="component" value="Unassembled WGS sequence"/>
</dbReference>
<dbReference type="GO" id="GO:0050660">
    <property type="term" value="F:flavin adenine dinucleotide binding"/>
    <property type="evidence" value="ECO:0007669"/>
    <property type="project" value="InterPro"/>
</dbReference>
<evidence type="ECO:0000256" key="1">
    <source>
        <dbReference type="ARBA" id="ARBA00001974"/>
    </source>
</evidence>
<accession>A0A5C8ZR26</accession>
<organism evidence="8 9">
    <name type="scientific">Parahaliea aestuarii</name>
    <dbReference type="NCBI Taxonomy" id="1852021"/>
    <lineage>
        <taxon>Bacteria</taxon>
        <taxon>Pseudomonadati</taxon>
        <taxon>Pseudomonadota</taxon>
        <taxon>Gammaproteobacteria</taxon>
        <taxon>Cellvibrionales</taxon>
        <taxon>Halieaceae</taxon>
        <taxon>Parahaliea</taxon>
    </lineage>
</organism>
<dbReference type="InterPro" id="IPR051820">
    <property type="entry name" value="FAD-binding_MO"/>
</dbReference>
<dbReference type="InterPro" id="IPR020946">
    <property type="entry name" value="Flavin_mOase-like"/>
</dbReference>
<gene>
    <name evidence="8" type="ORF">FVW59_16445</name>
</gene>
<dbReference type="InterPro" id="IPR036188">
    <property type="entry name" value="FAD/NAD-bd_sf"/>
</dbReference>
<dbReference type="AlphaFoldDB" id="A0A5C8ZR26"/>
<comment type="similarity">
    <text evidence="2">Belongs to the FAD-binding monooxygenase family.</text>
</comment>
<evidence type="ECO:0000313" key="9">
    <source>
        <dbReference type="Proteomes" id="UP000321933"/>
    </source>
</evidence>
<dbReference type="SUPFAM" id="SSF51905">
    <property type="entry name" value="FAD/NAD(P)-binding domain"/>
    <property type="match status" value="1"/>
</dbReference>
<dbReference type="OrthoDB" id="312624at2"/>
<comment type="caution">
    <text evidence="8">The sequence shown here is derived from an EMBL/GenBank/DDBJ whole genome shotgun (WGS) entry which is preliminary data.</text>
</comment>
<dbReference type="GO" id="GO:0050661">
    <property type="term" value="F:NADP binding"/>
    <property type="evidence" value="ECO:0007669"/>
    <property type="project" value="InterPro"/>
</dbReference>
<dbReference type="Pfam" id="PF00743">
    <property type="entry name" value="FMO-like"/>
    <property type="match status" value="1"/>
</dbReference>
<dbReference type="PROSITE" id="PS51257">
    <property type="entry name" value="PROKAR_LIPOPROTEIN"/>
    <property type="match status" value="1"/>
</dbReference>
<keyword evidence="7" id="KW-0503">Monooxygenase</keyword>
<keyword evidence="4" id="KW-0274">FAD</keyword>
<dbReference type="PRINTS" id="PR00368">
    <property type="entry name" value="FADPNR"/>
</dbReference>
<reference evidence="8 9" key="1">
    <citation type="submission" date="2019-08" db="EMBL/GenBank/DDBJ databases">
        <title>Parahaliea maris sp. nov., isolated from the surface seawater.</title>
        <authorList>
            <person name="Liu Y."/>
        </authorList>
    </citation>
    <scope>NUCLEOTIDE SEQUENCE [LARGE SCALE GENOMIC DNA]</scope>
    <source>
        <strain evidence="8 9">S2-26</strain>
    </source>
</reference>
<dbReference type="FunFam" id="3.50.50.60:FF:000384">
    <property type="entry name" value="FAD-containing monooxygenase MymA"/>
    <property type="match status" value="1"/>
</dbReference>
<dbReference type="FunFam" id="3.50.50.60:FF:000228">
    <property type="entry name" value="FAD-containing monooxygenase EthA"/>
    <property type="match status" value="1"/>
</dbReference>
<keyword evidence="5" id="KW-0521">NADP</keyword>
<sequence length="499" mass="56593">MRNDIYDVLIIGAGLSGIGAACHLARECPDKRVAIVERRENMGGTWDLFRYPGIRSDSDMLSFSYDFQPWNKLQVLADGTSIRDYISQTAAEYQLDDKIHYGLQVSEANWSSEEQCWILQATSQRSGETRQFRSRFLMSCTGYYNYDSGYRPEFTGEADFRGRIVHPQHWPEDLDYRGKRVLVIGSGATAVTLVPAMAATAGHVTMLQRSPSYVYSLPAEDRLTGVLARLLPGDLAYRFARRRNIILQQLTFKACRRWPKFMRRHLLRKARQQLGPDFDMRHFSPAYMPWDERLCAVPDGDLFRVLREGSASVATGHIERFTENGVLLRSGETLEADIIITATGLNLQMMGGMGVSVDGQRMRLEEQMTYRGALVQNLPNLAWFFGYTNASWTLKADLAGRYVCRLLKHMDERGLASVTPRAPAGMSEEAGILDSLQAGYVQRGRRQLPRQGRQAPWRVEMDYRHDVRQLLERPVDDPSLAFAPVKSAHRRQAPAARAA</sequence>
<evidence type="ECO:0000256" key="4">
    <source>
        <dbReference type="ARBA" id="ARBA00022827"/>
    </source>
</evidence>
<dbReference type="EMBL" id="VRYZ01000008">
    <property type="protein sequence ID" value="TXS89791.1"/>
    <property type="molecule type" value="Genomic_DNA"/>
</dbReference>
<protein>
    <submittedName>
        <fullName evidence="8">NAD(P)/FAD-dependent oxidoreductase</fullName>
    </submittedName>
</protein>
<dbReference type="PRINTS" id="PR00469">
    <property type="entry name" value="PNDRDTASEII"/>
</dbReference>
<proteinExistence type="inferred from homology"/>
<evidence type="ECO:0000256" key="2">
    <source>
        <dbReference type="ARBA" id="ARBA00010139"/>
    </source>
</evidence>
<evidence type="ECO:0000256" key="3">
    <source>
        <dbReference type="ARBA" id="ARBA00022630"/>
    </source>
</evidence>
<comment type="cofactor">
    <cofactor evidence="1">
        <name>FAD</name>
        <dbReference type="ChEBI" id="CHEBI:57692"/>
    </cofactor>
</comment>
<dbReference type="GO" id="GO:0004499">
    <property type="term" value="F:N,N-dimethylaniline monooxygenase activity"/>
    <property type="evidence" value="ECO:0007669"/>
    <property type="project" value="InterPro"/>
</dbReference>
<keyword evidence="9" id="KW-1185">Reference proteome</keyword>
<dbReference type="PANTHER" id="PTHR43872">
    <property type="entry name" value="MONOOXYGENASE, PUTATIVE (AFU_ORTHOLOGUE AFUA_8G02570)-RELATED"/>
    <property type="match status" value="1"/>
</dbReference>
<keyword evidence="6" id="KW-0560">Oxidoreductase</keyword>
<evidence type="ECO:0000256" key="5">
    <source>
        <dbReference type="ARBA" id="ARBA00022857"/>
    </source>
</evidence>
<evidence type="ECO:0000256" key="6">
    <source>
        <dbReference type="ARBA" id="ARBA00023002"/>
    </source>
</evidence>
<dbReference type="PANTHER" id="PTHR43872:SF1">
    <property type="entry name" value="MONOOXYGENASE, PUTATIVE (AFU_ORTHOLOGUE AFUA_8G02570)-RELATED"/>
    <property type="match status" value="1"/>
</dbReference>
<dbReference type="Gene3D" id="3.50.50.60">
    <property type="entry name" value="FAD/NAD(P)-binding domain"/>
    <property type="match status" value="2"/>
</dbReference>
<keyword evidence="3" id="KW-0285">Flavoprotein</keyword>
<evidence type="ECO:0000313" key="8">
    <source>
        <dbReference type="EMBL" id="TXS89791.1"/>
    </source>
</evidence>
<evidence type="ECO:0000256" key="7">
    <source>
        <dbReference type="ARBA" id="ARBA00023033"/>
    </source>
</evidence>
<name>A0A5C8ZR26_9GAMM</name>